<feature type="transmembrane region" description="Helical" evidence="6">
    <location>
        <begin position="99"/>
        <end position="119"/>
    </location>
</feature>
<dbReference type="EMBL" id="JBDFQZ010000014">
    <property type="protein sequence ID" value="KAK9664255.1"/>
    <property type="molecule type" value="Genomic_DNA"/>
</dbReference>
<dbReference type="InterPro" id="IPR004307">
    <property type="entry name" value="TspO_MBR"/>
</dbReference>
<comment type="similarity">
    <text evidence="2">Belongs to the TspO/BZRP family.</text>
</comment>
<evidence type="ECO:0000313" key="7">
    <source>
        <dbReference type="EMBL" id="KAK9664255.1"/>
    </source>
</evidence>
<dbReference type="PANTHER" id="PTHR10057">
    <property type="entry name" value="PERIPHERAL-TYPE BENZODIAZEPINE RECEPTOR"/>
    <property type="match status" value="1"/>
</dbReference>
<accession>A0AAW1GKS4</accession>
<reference evidence="7" key="1">
    <citation type="submission" date="2024-03" db="EMBL/GenBank/DDBJ databases">
        <title>WGS assembly of Saponaria officinalis var. Norfolk2.</title>
        <authorList>
            <person name="Jenkins J."/>
            <person name="Shu S."/>
            <person name="Grimwood J."/>
            <person name="Barry K."/>
            <person name="Goodstein D."/>
            <person name="Schmutz J."/>
            <person name="Leebens-Mack J."/>
            <person name="Osbourn A."/>
        </authorList>
    </citation>
    <scope>NUCLEOTIDE SEQUENCE [LARGE SCALE GENOMIC DNA]</scope>
    <source>
        <strain evidence="7">JIC</strain>
    </source>
</reference>
<feature type="transmembrane region" description="Helical" evidence="6">
    <location>
        <begin position="60"/>
        <end position="87"/>
    </location>
</feature>
<evidence type="ECO:0000256" key="6">
    <source>
        <dbReference type="SAM" id="Phobius"/>
    </source>
</evidence>
<evidence type="ECO:0000256" key="4">
    <source>
        <dbReference type="ARBA" id="ARBA00022989"/>
    </source>
</evidence>
<dbReference type="Proteomes" id="UP001443914">
    <property type="component" value="Unassembled WGS sequence"/>
</dbReference>
<name>A0AAW1GKS4_SAPOF</name>
<organism evidence="7 8">
    <name type="scientific">Saponaria officinalis</name>
    <name type="common">Common soapwort</name>
    <name type="synonym">Lychnis saponaria</name>
    <dbReference type="NCBI Taxonomy" id="3572"/>
    <lineage>
        <taxon>Eukaryota</taxon>
        <taxon>Viridiplantae</taxon>
        <taxon>Streptophyta</taxon>
        <taxon>Embryophyta</taxon>
        <taxon>Tracheophyta</taxon>
        <taxon>Spermatophyta</taxon>
        <taxon>Magnoliopsida</taxon>
        <taxon>eudicotyledons</taxon>
        <taxon>Gunneridae</taxon>
        <taxon>Pentapetalae</taxon>
        <taxon>Caryophyllales</taxon>
        <taxon>Caryophyllaceae</taxon>
        <taxon>Caryophylleae</taxon>
        <taxon>Saponaria</taxon>
    </lineage>
</organism>
<evidence type="ECO:0000256" key="2">
    <source>
        <dbReference type="ARBA" id="ARBA00007524"/>
    </source>
</evidence>
<keyword evidence="5 6" id="KW-0472">Membrane</keyword>
<dbReference type="CDD" id="cd15904">
    <property type="entry name" value="TSPO_MBR"/>
    <property type="match status" value="1"/>
</dbReference>
<proteinExistence type="inferred from homology"/>
<dbReference type="Pfam" id="PF03073">
    <property type="entry name" value="TspO_MBR"/>
    <property type="match status" value="1"/>
</dbReference>
<keyword evidence="8" id="KW-1185">Reference proteome</keyword>
<evidence type="ECO:0000256" key="1">
    <source>
        <dbReference type="ARBA" id="ARBA00004141"/>
    </source>
</evidence>
<keyword evidence="4 6" id="KW-1133">Transmembrane helix</keyword>
<dbReference type="GO" id="GO:0016020">
    <property type="term" value="C:membrane"/>
    <property type="evidence" value="ECO:0007669"/>
    <property type="project" value="UniProtKB-SubCell"/>
</dbReference>
<feature type="transmembrane region" description="Helical" evidence="6">
    <location>
        <begin position="29"/>
        <end position="48"/>
    </location>
</feature>
<comment type="subcellular location">
    <subcellularLocation>
        <location evidence="1">Membrane</location>
        <topology evidence="1">Multi-pass membrane protein</topology>
    </subcellularLocation>
</comment>
<protein>
    <submittedName>
        <fullName evidence="7">Uncharacterized protein</fullName>
    </submittedName>
</protein>
<evidence type="ECO:0000313" key="8">
    <source>
        <dbReference type="Proteomes" id="UP001443914"/>
    </source>
</evidence>
<evidence type="ECO:0000256" key="3">
    <source>
        <dbReference type="ARBA" id="ARBA00022692"/>
    </source>
</evidence>
<comment type="caution">
    <text evidence="7">The sequence shown here is derived from an EMBL/GenBank/DDBJ whole genome shotgun (WGS) entry which is preliminary data.</text>
</comment>
<dbReference type="InterPro" id="IPR038330">
    <property type="entry name" value="TspO/MBR-related_sf"/>
</dbReference>
<feature type="transmembrane region" description="Helical" evidence="6">
    <location>
        <begin position="149"/>
        <end position="173"/>
    </location>
</feature>
<feature type="transmembrane region" description="Helical" evidence="6">
    <location>
        <begin position="126"/>
        <end position="143"/>
    </location>
</feature>
<dbReference type="PANTHER" id="PTHR10057:SF6">
    <property type="entry name" value="TRANSLOCATOR PROTEIN HOMOLOG"/>
    <property type="match status" value="1"/>
</dbReference>
<dbReference type="AlphaFoldDB" id="A0AAW1GKS4"/>
<dbReference type="PIRSF" id="PIRSF005859">
    <property type="entry name" value="PBR"/>
    <property type="match status" value="1"/>
</dbReference>
<sequence length="174" mass="19741">MNNKNNDDNSPKRREEQKIVMARRALRSLIAALIANISLPITIILLFGSGRRYHGLHKPIWFPPLWMIHICTVCSSFFMGLAAWLVWADGGFHINSDALPIYVAQISLNVTWYPLVLVMGFARLGLFFWVVNFVAIFACYLNFTKVNHIAGCIVKPCVFWAGFLLVVTLKICLL</sequence>
<dbReference type="Gene3D" id="1.20.1260.100">
    <property type="entry name" value="TspO/MBR protein"/>
    <property type="match status" value="1"/>
</dbReference>
<keyword evidence="3 6" id="KW-0812">Transmembrane</keyword>
<gene>
    <name evidence="7" type="ORF">RND81_14G029000</name>
</gene>
<dbReference type="FunFam" id="1.20.1260.100:FF:000001">
    <property type="entry name" value="translocator protein 2"/>
    <property type="match status" value="1"/>
</dbReference>
<evidence type="ECO:0000256" key="5">
    <source>
        <dbReference type="ARBA" id="ARBA00023136"/>
    </source>
</evidence>